<gene>
    <name evidence="2" type="ORF">OPW20_12135</name>
</gene>
<keyword evidence="1 2" id="KW-0121">Carboxypeptidase</keyword>
<dbReference type="PRINTS" id="PR00998">
    <property type="entry name" value="CRBOXYPTASET"/>
</dbReference>
<keyword evidence="1" id="KW-0378">Hydrolase</keyword>
<dbReference type="CDD" id="cd06460">
    <property type="entry name" value="M32_Taq"/>
    <property type="match status" value="1"/>
</dbReference>
<protein>
    <recommendedName>
        <fullName evidence="1">Metal-dependent carboxypeptidase</fullName>
        <ecNumber evidence="1">3.4.17.19</ecNumber>
    </recommendedName>
</protein>
<organism evidence="2 3">
    <name type="scientific">Vibrio europaeus</name>
    <dbReference type="NCBI Taxonomy" id="300876"/>
    <lineage>
        <taxon>Bacteria</taxon>
        <taxon>Pseudomonadati</taxon>
        <taxon>Pseudomonadota</taxon>
        <taxon>Gammaproteobacteria</taxon>
        <taxon>Vibrionales</taxon>
        <taxon>Vibrionaceae</taxon>
        <taxon>Vibrio</taxon>
        <taxon>Vibrio oreintalis group</taxon>
    </lineage>
</organism>
<dbReference type="Gene3D" id="1.10.1370.30">
    <property type="match status" value="2"/>
</dbReference>
<dbReference type="Proteomes" id="UP001150001">
    <property type="component" value="Unassembled WGS sequence"/>
</dbReference>
<keyword evidence="1" id="KW-0482">Metalloprotease</keyword>
<dbReference type="InterPro" id="IPR001333">
    <property type="entry name" value="Peptidase_M32_Taq"/>
</dbReference>
<dbReference type="RefSeq" id="WP_272236833.1">
    <property type="nucleotide sequence ID" value="NZ_JAPFIQ010000028.1"/>
</dbReference>
<proteinExistence type="inferred from homology"/>
<sequence>MSAFKKLKQHSKKISHFNHLAAICGWDQAAVMPSGGNQARSEAMAELSVHIHGLHTQPQLEDWFAEAESEPLNTQDKATLRELKRQWQQANVLPESLVQAKSLAGSKCEHAWRTQRGDNDWQGFEKNWAEVVKLSQEEAQIRAEVNGLSPYDAMLDIYEPGTNSESLDHLFSDVKTWLPELINQVIDKQAAEHFVQAEGTFDTSKQKALGLEVMKLLQFDFNHGRLDESVHPFCGGVPTDVRITTRYDESEFVQSLMGIVHETGHARYEQGLPKTLSGLPSGEARSMGIHESQSLFFEMQVGRNDAFIEHLARLAGQHFDGHSAKLFSQSNFQKLYTRVKKDFIRVDADELTYPAHVILRYEIERDLINGKIKHTDVPELWNQKMQQYLGLSTEGNYNNGCMQDIHWTDGKRTVIPSSQTTDKKEKRLKKHNYKDGCMQDIHWCDGSFGYFPSYTLGAMYAAQFMASMKNTVDVDGAIQAGDLSPIFAWLSDNIWSKGSLLTTDELVTQATGETLNPLHFQNHLRNRYL</sequence>
<keyword evidence="3" id="KW-1185">Reference proteome</keyword>
<dbReference type="EC" id="3.4.17.19" evidence="1"/>
<keyword evidence="1" id="KW-0479">Metal-binding</keyword>
<comment type="caution">
    <text evidence="2">The sequence shown here is derived from an EMBL/GenBank/DDBJ whole genome shotgun (WGS) entry which is preliminary data.</text>
</comment>
<dbReference type="SUPFAM" id="SSF55486">
    <property type="entry name" value="Metalloproteases ('zincins'), catalytic domain"/>
    <property type="match status" value="2"/>
</dbReference>
<dbReference type="EMBL" id="JAPFIT010000016">
    <property type="protein sequence ID" value="MDC5740819.1"/>
    <property type="molecule type" value="Genomic_DNA"/>
</dbReference>
<dbReference type="PANTHER" id="PTHR34217:SF1">
    <property type="entry name" value="CARBOXYPEPTIDASE 1"/>
    <property type="match status" value="1"/>
</dbReference>
<dbReference type="GO" id="GO:0004180">
    <property type="term" value="F:carboxypeptidase activity"/>
    <property type="evidence" value="ECO:0007669"/>
    <property type="project" value="UniProtKB-KW"/>
</dbReference>
<accession>A0ABT5GU96</accession>
<comment type="catalytic activity">
    <reaction evidence="1">
        <text>Release of a C-terminal amino acid with broad specificity, except for -Pro.</text>
        <dbReference type="EC" id="3.4.17.19"/>
    </reaction>
</comment>
<reference evidence="2" key="1">
    <citation type="submission" date="2022-11" db="EMBL/GenBank/DDBJ databases">
        <title>Role of the vibriolysin VemA secreted by the emergent pathogen Vibrio europaeus in the colonization of Manila clam mucus.</title>
        <authorList>
            <person name="Martinez C."/>
            <person name="Rodriguez S."/>
            <person name="Vences A."/>
            <person name="Barja J.L."/>
            <person name="Toranzo A.E."/>
            <person name="Dubert J."/>
        </authorList>
    </citation>
    <scope>NUCLEOTIDE SEQUENCE</scope>
    <source>
        <strain evidence="2">3454</strain>
    </source>
</reference>
<dbReference type="PANTHER" id="PTHR34217">
    <property type="entry name" value="METAL-DEPENDENT CARBOXYPEPTIDASE"/>
    <property type="match status" value="1"/>
</dbReference>
<evidence type="ECO:0000313" key="3">
    <source>
        <dbReference type="Proteomes" id="UP001150001"/>
    </source>
</evidence>
<keyword evidence="1" id="KW-0645">Protease</keyword>
<dbReference type="PROSITE" id="PS52034">
    <property type="entry name" value="PEPTIDASE_M32"/>
    <property type="match status" value="1"/>
</dbReference>
<evidence type="ECO:0000256" key="1">
    <source>
        <dbReference type="PIRNR" id="PIRNR006615"/>
    </source>
</evidence>
<comment type="function">
    <text evidence="1">Broad specificity carboxypetidase that releases amino acids sequentially from the C-terminus, including neutral, aromatic, polar and basic residues.</text>
</comment>
<evidence type="ECO:0000313" key="2">
    <source>
        <dbReference type="EMBL" id="MDC5740819.1"/>
    </source>
</evidence>
<comment type="similarity">
    <text evidence="1">Belongs to the peptidase M32 family.</text>
</comment>
<dbReference type="Pfam" id="PF02074">
    <property type="entry name" value="Peptidase_M32"/>
    <property type="match status" value="2"/>
</dbReference>
<dbReference type="PIRSF" id="PIRSF006615">
    <property type="entry name" value="Zn_crbxpep_Taq"/>
    <property type="match status" value="1"/>
</dbReference>
<name>A0ABT5GU96_9VIBR</name>